<keyword evidence="2 6" id="KW-0812">Transmembrane</keyword>
<feature type="transmembrane region" description="Helical" evidence="6">
    <location>
        <begin position="440"/>
        <end position="461"/>
    </location>
</feature>
<feature type="compositionally biased region" description="Low complexity" evidence="5">
    <location>
        <begin position="37"/>
        <end position="55"/>
    </location>
</feature>
<evidence type="ECO:0000313" key="8">
    <source>
        <dbReference type="Proteomes" id="UP001596137"/>
    </source>
</evidence>
<feature type="transmembrane region" description="Helical" evidence="6">
    <location>
        <begin position="355"/>
        <end position="374"/>
    </location>
</feature>
<dbReference type="Gene3D" id="1.20.1250.20">
    <property type="entry name" value="MFS general substrate transporter like domains"/>
    <property type="match status" value="2"/>
</dbReference>
<keyword evidence="3 6" id="KW-1133">Transmembrane helix</keyword>
<dbReference type="InterPro" id="IPR051788">
    <property type="entry name" value="MFS_Transporter"/>
</dbReference>
<evidence type="ECO:0000256" key="2">
    <source>
        <dbReference type="ARBA" id="ARBA00022692"/>
    </source>
</evidence>
<feature type="transmembrane region" description="Helical" evidence="6">
    <location>
        <begin position="96"/>
        <end position="118"/>
    </location>
</feature>
<dbReference type="InterPro" id="IPR036259">
    <property type="entry name" value="MFS_trans_sf"/>
</dbReference>
<dbReference type="EMBL" id="JBHSRF010000048">
    <property type="protein sequence ID" value="MFC6084744.1"/>
    <property type="molecule type" value="Genomic_DNA"/>
</dbReference>
<dbReference type="PANTHER" id="PTHR23514">
    <property type="entry name" value="BYPASS OF STOP CODON PROTEIN 6"/>
    <property type="match status" value="1"/>
</dbReference>
<sequence length="474" mass="47237">MRTPDPATIGQSPTVTTPPSPIGALKGRPDTLDGHMTTPAPGTAPASSTRATAPPGAAPHPPPGGDPPLSGDGAAPPPAPLPATGTAGGELRRARIAVYLLFLTSGVAVGVWTARIPALKERLQIGEGELSVALLAIAGGAFIGMQIVGPLVDRLGTTRVLTPVAFAQVLVLLLPAAMPSLWTLIAALLVFGAVLGMLDVSMNANAVQVERRHGRPMMSSFHAVFSIGGFLGAAQGGLFAYAGIGPWTTLAAAAAALTVPVVLAARWVLRVGPEPRRPGARGRVRVREVLFLGALAFCCLVGEGAAADWGSVYLREDLGGSQGFAAAAYAAFSITMTAGRFAGDRLAAWLGPVTLVRCCGILAGAGLGAGLLAAHPVAAVAAFACFGAGLSCTVPQVFSAAGNRDPARAGQALARVAGLGYLGMLAGPVLIGAISEVVGLPAALAVPAVLALFVAVTAGAVRPAAAGREPAPAA</sequence>
<dbReference type="CDD" id="cd17393">
    <property type="entry name" value="MFS_MosC_like"/>
    <property type="match status" value="1"/>
</dbReference>
<name>A0ABW1NN17_9ACTN</name>
<dbReference type="Proteomes" id="UP001596137">
    <property type="component" value="Unassembled WGS sequence"/>
</dbReference>
<feature type="compositionally biased region" description="Pro residues" evidence="5">
    <location>
        <begin position="56"/>
        <end position="66"/>
    </location>
</feature>
<proteinExistence type="predicted"/>
<organism evidence="7 8">
    <name type="scientific">Sphaerisporangium aureirubrum</name>
    <dbReference type="NCBI Taxonomy" id="1544736"/>
    <lineage>
        <taxon>Bacteria</taxon>
        <taxon>Bacillati</taxon>
        <taxon>Actinomycetota</taxon>
        <taxon>Actinomycetes</taxon>
        <taxon>Streptosporangiales</taxon>
        <taxon>Streptosporangiaceae</taxon>
        <taxon>Sphaerisporangium</taxon>
    </lineage>
</organism>
<reference evidence="8" key="1">
    <citation type="journal article" date="2019" name="Int. J. Syst. Evol. Microbiol.">
        <title>The Global Catalogue of Microorganisms (GCM) 10K type strain sequencing project: providing services to taxonomists for standard genome sequencing and annotation.</title>
        <authorList>
            <consortium name="The Broad Institute Genomics Platform"/>
            <consortium name="The Broad Institute Genome Sequencing Center for Infectious Disease"/>
            <person name="Wu L."/>
            <person name="Ma J."/>
        </authorList>
    </citation>
    <scope>NUCLEOTIDE SEQUENCE [LARGE SCALE GENOMIC DNA]</scope>
    <source>
        <strain evidence="8">JCM 30346</strain>
    </source>
</reference>
<gene>
    <name evidence="7" type="ORF">ACFP1K_26530</name>
</gene>
<protein>
    <submittedName>
        <fullName evidence="7">MFS transporter</fullName>
    </submittedName>
</protein>
<dbReference type="Pfam" id="PF07690">
    <property type="entry name" value="MFS_1"/>
    <property type="match status" value="1"/>
</dbReference>
<dbReference type="SUPFAM" id="SSF103473">
    <property type="entry name" value="MFS general substrate transporter"/>
    <property type="match status" value="1"/>
</dbReference>
<feature type="transmembrane region" description="Helical" evidence="6">
    <location>
        <begin position="324"/>
        <end position="343"/>
    </location>
</feature>
<evidence type="ECO:0000256" key="3">
    <source>
        <dbReference type="ARBA" id="ARBA00022989"/>
    </source>
</evidence>
<dbReference type="RefSeq" id="WP_380758123.1">
    <property type="nucleotide sequence ID" value="NZ_JBHSRF010000048.1"/>
</dbReference>
<dbReference type="PANTHER" id="PTHR23514:SF13">
    <property type="entry name" value="INNER MEMBRANE PROTEIN YBJJ"/>
    <property type="match status" value="1"/>
</dbReference>
<feature type="transmembrane region" description="Helical" evidence="6">
    <location>
        <begin position="413"/>
        <end position="434"/>
    </location>
</feature>
<feature type="transmembrane region" description="Helical" evidence="6">
    <location>
        <begin position="380"/>
        <end position="401"/>
    </location>
</feature>
<keyword evidence="8" id="KW-1185">Reference proteome</keyword>
<feature type="transmembrane region" description="Helical" evidence="6">
    <location>
        <begin position="289"/>
        <end position="312"/>
    </location>
</feature>
<accession>A0ABW1NN17</accession>
<evidence type="ECO:0000256" key="5">
    <source>
        <dbReference type="SAM" id="MobiDB-lite"/>
    </source>
</evidence>
<feature type="transmembrane region" description="Helical" evidence="6">
    <location>
        <begin position="184"/>
        <end position="202"/>
    </location>
</feature>
<feature type="transmembrane region" description="Helical" evidence="6">
    <location>
        <begin position="223"/>
        <end position="244"/>
    </location>
</feature>
<evidence type="ECO:0000256" key="4">
    <source>
        <dbReference type="ARBA" id="ARBA00023136"/>
    </source>
</evidence>
<evidence type="ECO:0000313" key="7">
    <source>
        <dbReference type="EMBL" id="MFC6084744.1"/>
    </source>
</evidence>
<comment type="subcellular location">
    <subcellularLocation>
        <location evidence="1">Membrane</location>
        <topology evidence="1">Multi-pass membrane protein</topology>
    </subcellularLocation>
</comment>
<feature type="region of interest" description="Disordered" evidence="5">
    <location>
        <begin position="1"/>
        <end position="86"/>
    </location>
</feature>
<feature type="transmembrane region" description="Helical" evidence="6">
    <location>
        <begin position="130"/>
        <end position="148"/>
    </location>
</feature>
<feature type="transmembrane region" description="Helical" evidence="6">
    <location>
        <begin position="250"/>
        <end position="269"/>
    </location>
</feature>
<feature type="transmembrane region" description="Helical" evidence="6">
    <location>
        <begin position="160"/>
        <end position="178"/>
    </location>
</feature>
<keyword evidence="4 6" id="KW-0472">Membrane</keyword>
<evidence type="ECO:0000256" key="1">
    <source>
        <dbReference type="ARBA" id="ARBA00004141"/>
    </source>
</evidence>
<dbReference type="InterPro" id="IPR011701">
    <property type="entry name" value="MFS"/>
</dbReference>
<comment type="caution">
    <text evidence="7">The sequence shown here is derived from an EMBL/GenBank/DDBJ whole genome shotgun (WGS) entry which is preliminary data.</text>
</comment>
<evidence type="ECO:0000256" key="6">
    <source>
        <dbReference type="SAM" id="Phobius"/>
    </source>
</evidence>